<keyword evidence="1" id="KW-1133">Transmembrane helix</keyword>
<name>A0A1Z1XA99_9FLOR</name>
<geneLocation type="chloroplast" evidence="2"/>
<keyword evidence="1" id="KW-0472">Membrane</keyword>
<dbReference type="Gene3D" id="3.60.15.10">
    <property type="entry name" value="Ribonuclease Z/Hydroxyacylglutathione hydrolase-like"/>
    <property type="match status" value="1"/>
</dbReference>
<dbReference type="EMBL" id="KY083065">
    <property type="protein sequence ID" value="ARX95772.1"/>
    <property type="molecule type" value="Genomic_DNA"/>
</dbReference>
<feature type="transmembrane region" description="Helical" evidence="1">
    <location>
        <begin position="97"/>
        <end position="122"/>
    </location>
</feature>
<evidence type="ECO:0000313" key="2">
    <source>
        <dbReference type="EMBL" id="ARX95772.1"/>
    </source>
</evidence>
<reference evidence="2" key="1">
    <citation type="submission" date="2016-11" db="EMBL/GenBank/DDBJ databases">
        <title>Complete Chloroplast Genome of Thorea hispida.</title>
        <authorList>
            <person name="Nan F."/>
            <person name="Xie S."/>
        </authorList>
    </citation>
    <scope>NUCLEOTIDE SEQUENCE</scope>
</reference>
<keyword evidence="2" id="KW-0150">Chloroplast</keyword>
<keyword evidence="2" id="KW-0934">Plastid</keyword>
<dbReference type="SUPFAM" id="SSF56281">
    <property type="entry name" value="Metallo-hydrolase/oxidoreductase"/>
    <property type="match status" value="1"/>
</dbReference>
<dbReference type="InterPro" id="IPR036866">
    <property type="entry name" value="RibonucZ/Hydroxyglut_hydro"/>
</dbReference>
<dbReference type="PANTHER" id="PTHR46018:SF2">
    <property type="entry name" value="ZINC PHOSPHODIESTERASE ELAC PROTEIN 1"/>
    <property type="match status" value="1"/>
</dbReference>
<keyword evidence="1" id="KW-0812">Transmembrane</keyword>
<protein>
    <submittedName>
        <fullName evidence="2">Uncharacterized protein</fullName>
    </submittedName>
</protein>
<dbReference type="AlphaFoldDB" id="A0A1Z1XA99"/>
<gene>
    <name evidence="2" type="primary">ycf56</name>
</gene>
<dbReference type="PANTHER" id="PTHR46018">
    <property type="entry name" value="ZINC PHOSPHODIESTERASE ELAC PROTEIN 1"/>
    <property type="match status" value="1"/>
</dbReference>
<evidence type="ECO:0000256" key="1">
    <source>
        <dbReference type="SAM" id="Phobius"/>
    </source>
</evidence>
<sequence length="214" mass="25093">MYKYFMSFLLKNNRASVVYLYNCPEGSQHLLNKLIKHSQVSTIIITNLSINNIAGFFGLLSTFSLNSREQKLTIYGPPGVLQYIQFIRKYSHTTFRYVLSVYIVKSSSIYLNVSMYLFSYLINQQELNIVIVEREMIGRFKIAKARGFQLLQGPLYKRLKKHYKFILPDGSIVFGKYFTDHYYTGIKLLCLFHLHSYRSCIELKWSLRETIISG</sequence>
<organism evidence="2">
    <name type="scientific">Thorea hispida</name>
    <dbReference type="NCBI Taxonomy" id="202687"/>
    <lineage>
        <taxon>Eukaryota</taxon>
        <taxon>Rhodophyta</taxon>
        <taxon>Florideophyceae</taxon>
        <taxon>Nemaliophycidae</taxon>
        <taxon>Thoreales</taxon>
        <taxon>Thoreaceae</taxon>
        <taxon>Thorea</taxon>
    </lineage>
</organism>
<dbReference type="GO" id="GO:0042781">
    <property type="term" value="F:3'-tRNA processing endoribonuclease activity"/>
    <property type="evidence" value="ECO:0007669"/>
    <property type="project" value="TreeGrafter"/>
</dbReference>
<accession>A0A1Z1XA99</accession>
<proteinExistence type="predicted"/>